<proteinExistence type="predicted"/>
<organism evidence="1 2">
    <name type="scientific">Brumicola blandensis</name>
    <dbReference type="NCBI Taxonomy" id="3075611"/>
    <lineage>
        <taxon>Bacteria</taxon>
        <taxon>Pseudomonadati</taxon>
        <taxon>Pseudomonadota</taxon>
        <taxon>Gammaproteobacteria</taxon>
        <taxon>Alteromonadales</taxon>
        <taxon>Alteromonadaceae</taxon>
        <taxon>Brumicola</taxon>
    </lineage>
</organism>
<sequence length="256" mass="28774">MKKLTLVELSNTAHKNLKIKNNAVINFAAKQHLMNLRATEIAQAATCYPVFATKNTHNGFWSFSAMTSFVPDMNLFVKDGKLDAIYRPTSIQTYPLYLMVSPKDEKSYTVGIVDGGDDFSEKTGEAMFEDDGKPSAATQRRMQILEADVKKDIQTAQFSTVLDQMGLFKPIDMNIRFLSGEIQKLKGLHTIDEDKFQSLSLEDLDKLRKEGYLMPIHAMLVSIMQVNKLINLSNEVVDRAQIVEVKMEVAKDTAIA</sequence>
<dbReference type="RefSeq" id="WP_311362205.1">
    <property type="nucleotide sequence ID" value="NZ_JAVRIE010000005.1"/>
</dbReference>
<reference evidence="1 2" key="1">
    <citation type="submission" date="2023-09" db="EMBL/GenBank/DDBJ databases">
        <authorList>
            <person name="Rey-Velasco X."/>
        </authorList>
    </citation>
    <scope>NUCLEOTIDE SEQUENCE [LARGE SCALE GENOMIC DNA]</scope>
    <source>
        <strain evidence="1 2">W409</strain>
    </source>
</reference>
<keyword evidence="2" id="KW-1185">Reference proteome</keyword>
<dbReference type="EMBL" id="JAVRIE010000005">
    <property type="protein sequence ID" value="MDT0583433.1"/>
    <property type="molecule type" value="Genomic_DNA"/>
</dbReference>
<dbReference type="Proteomes" id="UP001249020">
    <property type="component" value="Unassembled WGS sequence"/>
</dbReference>
<evidence type="ECO:0000313" key="1">
    <source>
        <dbReference type="EMBL" id="MDT0583433.1"/>
    </source>
</evidence>
<dbReference type="AlphaFoldDB" id="A0AAW8R5V1"/>
<accession>A0AAW8R5V1</accession>
<evidence type="ECO:0000313" key="2">
    <source>
        <dbReference type="Proteomes" id="UP001249020"/>
    </source>
</evidence>
<gene>
    <name evidence="1" type="ORF">RM544_12860</name>
</gene>
<dbReference type="InterPro" id="IPR010836">
    <property type="entry name" value="SapC"/>
</dbReference>
<protein>
    <submittedName>
        <fullName evidence="1">SapC family protein</fullName>
    </submittedName>
</protein>
<name>A0AAW8R5V1_9ALTE</name>
<dbReference type="Pfam" id="PF07277">
    <property type="entry name" value="SapC"/>
    <property type="match status" value="1"/>
</dbReference>
<comment type="caution">
    <text evidence="1">The sequence shown here is derived from an EMBL/GenBank/DDBJ whole genome shotgun (WGS) entry which is preliminary data.</text>
</comment>